<organism evidence="1 2">
    <name type="scientific">Nocardia goodfellowii</name>
    <dbReference type="NCBI Taxonomy" id="882446"/>
    <lineage>
        <taxon>Bacteria</taxon>
        <taxon>Bacillati</taxon>
        <taxon>Actinomycetota</taxon>
        <taxon>Actinomycetes</taxon>
        <taxon>Mycobacteriales</taxon>
        <taxon>Nocardiaceae</taxon>
        <taxon>Nocardia</taxon>
    </lineage>
</organism>
<dbReference type="RefSeq" id="WP_209897454.1">
    <property type="nucleotide sequence ID" value="NZ_JAGGMR010000001.1"/>
</dbReference>
<reference evidence="1 2" key="1">
    <citation type="submission" date="2021-03" db="EMBL/GenBank/DDBJ databases">
        <title>Sequencing the genomes of 1000 actinobacteria strains.</title>
        <authorList>
            <person name="Klenk H.-P."/>
        </authorList>
    </citation>
    <scope>NUCLEOTIDE SEQUENCE [LARGE SCALE GENOMIC DNA]</scope>
    <source>
        <strain evidence="1 2">DSM 45516</strain>
    </source>
</reference>
<comment type="caution">
    <text evidence="1">The sequence shown here is derived from an EMBL/GenBank/DDBJ whole genome shotgun (WGS) entry which is preliminary data.</text>
</comment>
<sequence length="250" mass="27181">MGASMTDRVMNLIISQLTEVLAADGFVRCPAPDGKGEAEPGERYPTWRRAWFAATGDVEAGLNPTIMAHLLRGDGGSVGVSGWASVMSDAVAQIRAELPPLALESAASRRVPADLEGVSFGQFQYPQHVGMATIWITLESDVDYCVDRFMDSVRGPVQQWFAQRATVPGLVAMATAPTLSALDRSNPDPVRLRGAVILALLGGHIDEAVTLMDWYKRRDQFHAWDSAERVEAFDAAMSTRFPEYAAARRG</sequence>
<gene>
    <name evidence="1" type="ORF">BJ987_007214</name>
</gene>
<dbReference type="EMBL" id="JAGGMR010000001">
    <property type="protein sequence ID" value="MBP2194313.1"/>
    <property type="molecule type" value="Genomic_DNA"/>
</dbReference>
<keyword evidence="2" id="KW-1185">Reference proteome</keyword>
<dbReference type="Proteomes" id="UP001519325">
    <property type="component" value="Unassembled WGS sequence"/>
</dbReference>
<accession>A0ABS4QRH1</accession>
<protein>
    <submittedName>
        <fullName evidence="1">Uncharacterized protein</fullName>
    </submittedName>
</protein>
<evidence type="ECO:0000313" key="2">
    <source>
        <dbReference type="Proteomes" id="UP001519325"/>
    </source>
</evidence>
<evidence type="ECO:0000313" key="1">
    <source>
        <dbReference type="EMBL" id="MBP2194313.1"/>
    </source>
</evidence>
<proteinExistence type="predicted"/>
<name>A0ABS4QRH1_9NOCA</name>